<dbReference type="InterPro" id="IPR002509">
    <property type="entry name" value="NODB_dom"/>
</dbReference>
<dbReference type="RefSeq" id="WP_130566100.1">
    <property type="nucleotide sequence ID" value="NZ_SHLY01000002.1"/>
</dbReference>
<dbReference type="InterPro" id="IPR011330">
    <property type="entry name" value="Glyco_hydro/deAcase_b/a-brl"/>
</dbReference>
<dbReference type="EMBL" id="SHLY01000002">
    <property type="protein sequence ID" value="TAA46795.1"/>
    <property type="molecule type" value="Genomic_DNA"/>
</dbReference>
<sequence length="351" mass="40093">MLASLKQMKSRLVRVSADLGGYRIAKWLTRHQPRILMYHRFSAEKKRGYMDVLQLRQQLQLLKTEFTVLSLSEVADALEHQLPLPKNTIVLTVDDGYADFYQYAFPEFRAAGVPVSFFVTSGFVDGKTWLWPDMLTALIDNIDPIHAVWPKNTPSELVAGLKHCNDKRAVWHPLNRFLMPMALQDKFVWLQQAAELNQYKITRHAPSAYKPVTWEQLKEMAASGIVDIGAHTVMHPTLSGLPMAEAISEVTESRTRLETQLGIKVKNFCYPNGQPEDFSPALARAVADAGFDCAVAAHCYYVTLHDRFSLPRFAVTPNPFQFKKIIYGVQWLSKRLTQSRQLKRIEREMGR</sequence>
<evidence type="ECO:0000256" key="2">
    <source>
        <dbReference type="ARBA" id="ARBA00022729"/>
    </source>
</evidence>
<dbReference type="Gene3D" id="3.20.20.370">
    <property type="entry name" value="Glycoside hydrolase/deacetylase"/>
    <property type="match status" value="1"/>
</dbReference>
<dbReference type="CDD" id="cd10918">
    <property type="entry name" value="CE4_NodB_like_5s_6s"/>
    <property type="match status" value="1"/>
</dbReference>
<name>A0ABY1WPZ6_9GAMM</name>
<dbReference type="Proteomes" id="UP000292544">
    <property type="component" value="Unassembled WGS sequence"/>
</dbReference>
<dbReference type="SUPFAM" id="SSF88713">
    <property type="entry name" value="Glycoside hydrolase/deacetylase"/>
    <property type="match status" value="1"/>
</dbReference>
<dbReference type="PANTHER" id="PTHR34216">
    <property type="match status" value="1"/>
</dbReference>
<dbReference type="PANTHER" id="PTHR34216:SF3">
    <property type="entry name" value="POLY-BETA-1,6-N-ACETYL-D-GLUCOSAMINE N-DEACETYLASE"/>
    <property type="match status" value="1"/>
</dbReference>
<reference evidence="5" key="1">
    <citation type="submission" date="2019-02" db="EMBL/GenBank/DDBJ databases">
        <title>Draft genome sequence of Muricauda sp. 176CP4-71.</title>
        <authorList>
            <person name="Park J.-S."/>
        </authorList>
    </citation>
    <scope>NUCLEOTIDE SEQUENCE [LARGE SCALE GENOMIC DNA]</scope>
    <source>
        <strain evidence="5">176GS2-150</strain>
    </source>
</reference>
<dbReference type="PROSITE" id="PS51677">
    <property type="entry name" value="NODB"/>
    <property type="match status" value="1"/>
</dbReference>
<proteinExistence type="predicted"/>
<comment type="caution">
    <text evidence="4">The sequence shown here is derived from an EMBL/GenBank/DDBJ whole genome shotgun (WGS) entry which is preliminary data.</text>
</comment>
<keyword evidence="5" id="KW-1185">Reference proteome</keyword>
<accession>A0ABY1WPZ6</accession>
<dbReference type="Pfam" id="PF01522">
    <property type="entry name" value="Polysacc_deac_1"/>
    <property type="match status" value="2"/>
</dbReference>
<keyword evidence="2" id="KW-0732">Signal</keyword>
<dbReference type="InterPro" id="IPR051398">
    <property type="entry name" value="Polysacch_Deacetylase"/>
</dbReference>
<protein>
    <recommendedName>
        <fullName evidence="3">NodB homology domain-containing protein</fullName>
    </recommendedName>
</protein>
<evidence type="ECO:0000313" key="5">
    <source>
        <dbReference type="Proteomes" id="UP000292544"/>
    </source>
</evidence>
<evidence type="ECO:0000313" key="4">
    <source>
        <dbReference type="EMBL" id="TAA46795.1"/>
    </source>
</evidence>
<gene>
    <name evidence="4" type="ORF">EXY25_05950</name>
</gene>
<evidence type="ECO:0000256" key="1">
    <source>
        <dbReference type="ARBA" id="ARBA00004613"/>
    </source>
</evidence>
<evidence type="ECO:0000259" key="3">
    <source>
        <dbReference type="PROSITE" id="PS51677"/>
    </source>
</evidence>
<comment type="subcellular location">
    <subcellularLocation>
        <location evidence="1">Secreted</location>
    </subcellularLocation>
</comment>
<feature type="domain" description="NodB homology" evidence="3">
    <location>
        <begin position="87"/>
        <end position="351"/>
    </location>
</feature>
<organism evidence="4 5">
    <name type="scientific">Corallincola spongiicola</name>
    <dbReference type="NCBI Taxonomy" id="2520508"/>
    <lineage>
        <taxon>Bacteria</taxon>
        <taxon>Pseudomonadati</taxon>
        <taxon>Pseudomonadota</taxon>
        <taxon>Gammaproteobacteria</taxon>
        <taxon>Alteromonadales</taxon>
        <taxon>Psychromonadaceae</taxon>
        <taxon>Corallincola</taxon>
    </lineage>
</organism>